<gene>
    <name evidence="1" type="ordered locus">AciX8_3749</name>
</gene>
<accession>G8P0E6</accession>
<dbReference type="KEGG" id="gma:AciX8_3749"/>
<keyword evidence="2" id="KW-1185">Reference proteome</keyword>
<dbReference type="STRING" id="682795.AciX8_3749"/>
<evidence type="ECO:0000313" key="2">
    <source>
        <dbReference type="Proteomes" id="UP000007113"/>
    </source>
</evidence>
<dbReference type="AlphaFoldDB" id="G8P0E6"/>
<proteinExistence type="predicted"/>
<protein>
    <submittedName>
        <fullName evidence="1">Uncharacterized protein</fullName>
    </submittedName>
</protein>
<dbReference type="HOGENOM" id="CLU_2861454_0_0_0"/>
<evidence type="ECO:0000313" key="1">
    <source>
        <dbReference type="EMBL" id="AEU38034.1"/>
    </source>
</evidence>
<dbReference type="EMBL" id="CP003130">
    <property type="protein sequence ID" value="AEU38034.1"/>
    <property type="molecule type" value="Genomic_DNA"/>
</dbReference>
<organism evidence="1 2">
    <name type="scientific">Granulicella mallensis (strain ATCC BAA-1857 / DSM 23137 / MP5ACTX8)</name>
    <dbReference type="NCBI Taxonomy" id="682795"/>
    <lineage>
        <taxon>Bacteria</taxon>
        <taxon>Pseudomonadati</taxon>
        <taxon>Acidobacteriota</taxon>
        <taxon>Terriglobia</taxon>
        <taxon>Terriglobales</taxon>
        <taxon>Acidobacteriaceae</taxon>
        <taxon>Granulicella</taxon>
    </lineage>
</organism>
<name>G8P0E6_GRAMM</name>
<dbReference type="Proteomes" id="UP000007113">
    <property type="component" value="Chromosome"/>
</dbReference>
<reference evidence="1 2" key="1">
    <citation type="submission" date="2011-11" db="EMBL/GenBank/DDBJ databases">
        <title>Complete sequence of Granulicella mallensis MP5ACTX8.</title>
        <authorList>
            <consortium name="US DOE Joint Genome Institute"/>
            <person name="Lucas S."/>
            <person name="Copeland A."/>
            <person name="Lapidus A."/>
            <person name="Cheng J.-F."/>
            <person name="Goodwin L."/>
            <person name="Pitluck S."/>
            <person name="Peters L."/>
            <person name="Lu M."/>
            <person name="Detter J.C."/>
            <person name="Han C."/>
            <person name="Tapia R."/>
            <person name="Land M."/>
            <person name="Hauser L."/>
            <person name="Kyrpides N."/>
            <person name="Ivanova N."/>
            <person name="Mikhailova N."/>
            <person name="Pagani I."/>
            <person name="Rawat S."/>
            <person name="Mannisto M."/>
            <person name="Haggblom M."/>
            <person name="Woyke T."/>
        </authorList>
    </citation>
    <scope>NUCLEOTIDE SEQUENCE [LARGE SCALE GENOMIC DNA]</scope>
    <source>
        <strain evidence="2">ATCC BAA-1857 / DSM 23137 / MP5ACTX8</strain>
    </source>
</reference>
<sequence>MIGANGAPHSETEGMSKNYVMKAVGSLIEEGIAAPTITCGTLTGLTLLTGEEYVFAVSEIIRMA</sequence>